<gene>
    <name evidence="2" type="ORF">PtrM4_114770</name>
</gene>
<dbReference type="SUPFAM" id="SSF51445">
    <property type="entry name" value="(Trans)glycosidases"/>
    <property type="match status" value="1"/>
</dbReference>
<reference evidence="2" key="1">
    <citation type="journal article" date="2018" name="BMC Genomics">
        <title>Comparative genomics of the wheat fungal pathogen Pyrenophora tritici-repentis reveals chromosomal variations and genome plasticity.</title>
        <authorList>
            <person name="Moolhuijzen P."/>
            <person name="See P.T."/>
            <person name="Hane J.K."/>
            <person name="Shi G."/>
            <person name="Liu Z."/>
            <person name="Oliver R.P."/>
            <person name="Moffat C.S."/>
        </authorList>
    </citation>
    <scope>NUCLEOTIDE SEQUENCE [LARGE SCALE GENOMIC DNA]</scope>
    <source>
        <strain evidence="2">M4</strain>
    </source>
</reference>
<dbReference type="RefSeq" id="XP_001934893.2">
    <property type="nucleotide sequence ID" value="XM_001934858.2"/>
</dbReference>
<evidence type="ECO:0000256" key="1">
    <source>
        <dbReference type="SAM" id="SignalP"/>
    </source>
</evidence>
<dbReference type="KEGG" id="ptrr:6342801"/>
<name>A0A834VPA0_9PLEO</name>
<dbReference type="Proteomes" id="UP000245464">
    <property type="component" value="Chromosome 6"/>
</dbReference>
<accession>A0A834VPA0</accession>
<sequence length="48" mass="5127">MIFSRTIIALSLSVAALAAPTEKRGVAFNWGTDKVRGVNIGGWLVLEP</sequence>
<evidence type="ECO:0000313" key="3">
    <source>
        <dbReference type="Proteomes" id="UP000245464"/>
    </source>
</evidence>
<keyword evidence="1" id="KW-0732">Signal</keyword>
<protein>
    <submittedName>
        <fullName evidence="2">Uncharacterized protein</fullName>
    </submittedName>
</protein>
<dbReference type="Gene3D" id="3.20.20.80">
    <property type="entry name" value="Glycosidases"/>
    <property type="match status" value="1"/>
</dbReference>
<dbReference type="EMBL" id="NQIK02000006">
    <property type="protein sequence ID" value="KAF7569062.1"/>
    <property type="molecule type" value="Genomic_DNA"/>
</dbReference>
<proteinExistence type="predicted"/>
<dbReference type="AlphaFoldDB" id="A0A834VPA0"/>
<feature type="chain" id="PRO_5032677098" evidence="1">
    <location>
        <begin position="19"/>
        <end position="48"/>
    </location>
</feature>
<evidence type="ECO:0000313" key="2">
    <source>
        <dbReference type="EMBL" id="KAF7569062.1"/>
    </source>
</evidence>
<organism evidence="2 3">
    <name type="scientific">Pyrenophora tritici-repentis</name>
    <dbReference type="NCBI Taxonomy" id="45151"/>
    <lineage>
        <taxon>Eukaryota</taxon>
        <taxon>Fungi</taxon>
        <taxon>Dikarya</taxon>
        <taxon>Ascomycota</taxon>
        <taxon>Pezizomycotina</taxon>
        <taxon>Dothideomycetes</taxon>
        <taxon>Pleosporomycetidae</taxon>
        <taxon>Pleosporales</taxon>
        <taxon>Pleosporineae</taxon>
        <taxon>Pleosporaceae</taxon>
        <taxon>Pyrenophora</taxon>
    </lineage>
</organism>
<comment type="caution">
    <text evidence="2">The sequence shown here is derived from an EMBL/GenBank/DDBJ whole genome shotgun (WGS) entry which is preliminary data.</text>
</comment>
<dbReference type="InterPro" id="IPR017853">
    <property type="entry name" value="GH"/>
</dbReference>
<feature type="signal peptide" evidence="1">
    <location>
        <begin position="1"/>
        <end position="18"/>
    </location>
</feature>
<dbReference type="GeneID" id="6342801"/>